<proteinExistence type="predicted"/>
<dbReference type="EMBL" id="OU898278">
    <property type="protein sequence ID" value="CAG9832010.1"/>
    <property type="molecule type" value="Genomic_DNA"/>
</dbReference>
<name>A0A9N9XB21_DIABA</name>
<keyword evidence="3" id="KW-1185">Reference proteome</keyword>
<accession>A0A9N9XB21</accession>
<dbReference type="OrthoDB" id="6783874at2759"/>
<evidence type="ECO:0008006" key="4">
    <source>
        <dbReference type="Google" id="ProtNLM"/>
    </source>
</evidence>
<dbReference type="Proteomes" id="UP001153709">
    <property type="component" value="Chromosome 3"/>
</dbReference>
<feature type="chain" id="PRO_5040182436" description="Secreted protein" evidence="1">
    <location>
        <begin position="17"/>
        <end position="80"/>
    </location>
</feature>
<evidence type="ECO:0000256" key="1">
    <source>
        <dbReference type="SAM" id="SignalP"/>
    </source>
</evidence>
<organism evidence="2 3">
    <name type="scientific">Diabrotica balteata</name>
    <name type="common">Banded cucumber beetle</name>
    <dbReference type="NCBI Taxonomy" id="107213"/>
    <lineage>
        <taxon>Eukaryota</taxon>
        <taxon>Metazoa</taxon>
        <taxon>Ecdysozoa</taxon>
        <taxon>Arthropoda</taxon>
        <taxon>Hexapoda</taxon>
        <taxon>Insecta</taxon>
        <taxon>Pterygota</taxon>
        <taxon>Neoptera</taxon>
        <taxon>Endopterygota</taxon>
        <taxon>Coleoptera</taxon>
        <taxon>Polyphaga</taxon>
        <taxon>Cucujiformia</taxon>
        <taxon>Chrysomeloidea</taxon>
        <taxon>Chrysomelidae</taxon>
        <taxon>Galerucinae</taxon>
        <taxon>Diabroticina</taxon>
        <taxon>Diabroticites</taxon>
        <taxon>Diabrotica</taxon>
    </lineage>
</organism>
<keyword evidence="1" id="KW-0732">Signal</keyword>
<sequence>MLRCYFFSVLFYGVESWSLNEDMCRKLEASEMWLYRRMLKIPYSSSDILCEMNPDMLFFNSSCKEKYLENEFQEEEEHLG</sequence>
<gene>
    <name evidence="2" type="ORF">DIABBA_LOCUS5546</name>
</gene>
<evidence type="ECO:0000313" key="2">
    <source>
        <dbReference type="EMBL" id="CAG9832010.1"/>
    </source>
</evidence>
<feature type="signal peptide" evidence="1">
    <location>
        <begin position="1"/>
        <end position="16"/>
    </location>
</feature>
<reference evidence="2" key="1">
    <citation type="submission" date="2022-01" db="EMBL/GenBank/DDBJ databases">
        <authorList>
            <person name="King R."/>
        </authorList>
    </citation>
    <scope>NUCLEOTIDE SEQUENCE</scope>
</reference>
<protein>
    <recommendedName>
        <fullName evidence="4">Secreted protein</fullName>
    </recommendedName>
</protein>
<evidence type="ECO:0000313" key="3">
    <source>
        <dbReference type="Proteomes" id="UP001153709"/>
    </source>
</evidence>
<dbReference type="AlphaFoldDB" id="A0A9N9XB21"/>